<keyword evidence="1" id="KW-0479">Metal-binding</keyword>
<reference evidence="5 6" key="1">
    <citation type="journal article" date="2019" name="Int. J. Syst. Evol. Microbiol.">
        <title>The Global Catalogue of Microorganisms (GCM) 10K type strain sequencing project: providing services to taxonomists for standard genome sequencing and annotation.</title>
        <authorList>
            <consortium name="The Broad Institute Genomics Platform"/>
            <consortium name="The Broad Institute Genome Sequencing Center for Infectious Disease"/>
            <person name="Wu L."/>
            <person name="Ma J."/>
        </authorList>
    </citation>
    <scope>NUCLEOTIDE SEQUENCE [LARGE SCALE GENOMIC DNA]</scope>
    <source>
        <strain evidence="5 6">JCM 12398</strain>
    </source>
</reference>
<dbReference type="Gene3D" id="3.40.800.10">
    <property type="entry name" value="Ureohydrolase domain"/>
    <property type="match status" value="1"/>
</dbReference>
<dbReference type="PRINTS" id="PR00116">
    <property type="entry name" value="ARGINASE"/>
</dbReference>
<dbReference type="Pfam" id="PF00491">
    <property type="entry name" value="Arginase"/>
    <property type="match status" value="1"/>
</dbReference>
<comment type="caution">
    <text evidence="5">The sequence shown here is derived from an EMBL/GenBank/DDBJ whole genome shotgun (WGS) entry which is preliminary data.</text>
</comment>
<keyword evidence="2" id="KW-0378">Hydrolase</keyword>
<name>A0ABN1YLR4_9MICO</name>
<protein>
    <recommendedName>
        <fullName evidence="7">Arginase</fullName>
    </recommendedName>
</protein>
<evidence type="ECO:0000313" key="6">
    <source>
        <dbReference type="Proteomes" id="UP001501266"/>
    </source>
</evidence>
<proteinExistence type="inferred from homology"/>
<comment type="similarity">
    <text evidence="4">Belongs to the arginase family.</text>
</comment>
<dbReference type="PANTHER" id="PTHR43782:SF3">
    <property type="entry name" value="ARGINASE"/>
    <property type="match status" value="1"/>
</dbReference>
<dbReference type="SUPFAM" id="SSF52768">
    <property type="entry name" value="Arginase/deacetylase"/>
    <property type="match status" value="1"/>
</dbReference>
<evidence type="ECO:0000256" key="3">
    <source>
        <dbReference type="ARBA" id="ARBA00023211"/>
    </source>
</evidence>
<dbReference type="PROSITE" id="PS51409">
    <property type="entry name" value="ARGINASE_2"/>
    <property type="match status" value="1"/>
</dbReference>
<dbReference type="EMBL" id="BAAAKK010000001">
    <property type="protein sequence ID" value="GAA1417469.1"/>
    <property type="molecule type" value="Genomic_DNA"/>
</dbReference>
<dbReference type="Proteomes" id="UP001501266">
    <property type="component" value="Unassembled WGS sequence"/>
</dbReference>
<organism evidence="5 6">
    <name type="scientific">Agrococcus citreus</name>
    <dbReference type="NCBI Taxonomy" id="84643"/>
    <lineage>
        <taxon>Bacteria</taxon>
        <taxon>Bacillati</taxon>
        <taxon>Actinomycetota</taxon>
        <taxon>Actinomycetes</taxon>
        <taxon>Micrococcales</taxon>
        <taxon>Microbacteriaceae</taxon>
        <taxon>Agrococcus</taxon>
    </lineage>
</organism>
<sequence length="242" mass="25343">MTVLLSPFHLDERLDGPWPLEAEATIDPALPEAGAWERMAVIAVDVADAVAAALRDARVPVVLSGDCVAALAVVAGVQAAGVEPTVVWLDAHGDVQSPETSASGYLGGMPIRQLVGGADRTVPDALALRPIDEADIVLLDGRDLDPPEATFIAGSRIRHLPLQPVVVPCPIVLHVDLDVVDARDAPGLLFPVEDGPSLDMVVAVLQQLVERNDVVAISIACTTWERSGHAARRIAELLAAAA</sequence>
<evidence type="ECO:0000313" key="5">
    <source>
        <dbReference type="EMBL" id="GAA1417469.1"/>
    </source>
</evidence>
<evidence type="ECO:0000256" key="4">
    <source>
        <dbReference type="PROSITE-ProRule" id="PRU00742"/>
    </source>
</evidence>
<keyword evidence="6" id="KW-1185">Reference proteome</keyword>
<dbReference type="PANTHER" id="PTHR43782">
    <property type="entry name" value="ARGINASE"/>
    <property type="match status" value="1"/>
</dbReference>
<dbReference type="RefSeq" id="WP_343916387.1">
    <property type="nucleotide sequence ID" value="NZ_BAAAKK010000001.1"/>
</dbReference>
<evidence type="ECO:0008006" key="7">
    <source>
        <dbReference type="Google" id="ProtNLM"/>
    </source>
</evidence>
<evidence type="ECO:0000256" key="2">
    <source>
        <dbReference type="ARBA" id="ARBA00022801"/>
    </source>
</evidence>
<accession>A0ABN1YLR4</accession>
<keyword evidence="3" id="KW-0464">Manganese</keyword>
<evidence type="ECO:0000256" key="1">
    <source>
        <dbReference type="ARBA" id="ARBA00022723"/>
    </source>
</evidence>
<dbReference type="InterPro" id="IPR006035">
    <property type="entry name" value="Ureohydrolase"/>
</dbReference>
<dbReference type="InterPro" id="IPR023696">
    <property type="entry name" value="Ureohydrolase_dom_sf"/>
</dbReference>
<gene>
    <name evidence="5" type="ORF">GCM10009640_01670</name>
</gene>